<sequence>MLSQSRSFQCAARTERMLAPRVRISIYRGEMGKTQYTTVLNATSSSSGSGESPVRTALSSVVSSIFKVAGNMSTPEAGLSPLWQAIKRIDLKGVSAAVSTGADLNERDVNGDTPLLYISRAGHYKFPPAEIPSVLVKGGADMEAQDSKGMTALQVSLLSGWQNIAELLIMSGASTTGVPAIKSRLTCPDCRRIVSKYNL</sequence>
<dbReference type="EMBL" id="BEGY01000003">
    <property type="protein sequence ID" value="GAX73485.1"/>
    <property type="molecule type" value="Genomic_DNA"/>
</dbReference>
<dbReference type="PANTHER" id="PTHR24171">
    <property type="entry name" value="ANKYRIN REPEAT DOMAIN-CONTAINING PROTEIN 39-RELATED"/>
    <property type="match status" value="1"/>
</dbReference>
<evidence type="ECO:0000256" key="2">
    <source>
        <dbReference type="ARBA" id="ARBA00023043"/>
    </source>
</evidence>
<keyword evidence="5" id="KW-1185">Reference proteome</keyword>
<evidence type="ECO:0000256" key="1">
    <source>
        <dbReference type="ARBA" id="ARBA00022737"/>
    </source>
</evidence>
<dbReference type="STRING" id="1157962.A0A250WRM2"/>
<dbReference type="Gene3D" id="1.25.40.20">
    <property type="entry name" value="Ankyrin repeat-containing domain"/>
    <property type="match status" value="1"/>
</dbReference>
<name>A0A250WRM2_9CHLO</name>
<proteinExistence type="predicted"/>
<dbReference type="Pfam" id="PF12796">
    <property type="entry name" value="Ank_2"/>
    <property type="match status" value="1"/>
</dbReference>
<protein>
    <submittedName>
        <fullName evidence="4">Uncharacterized protein</fullName>
    </submittedName>
</protein>
<keyword evidence="2 3" id="KW-0040">ANK repeat</keyword>
<dbReference type="PROSITE" id="PS50088">
    <property type="entry name" value="ANK_REPEAT"/>
    <property type="match status" value="1"/>
</dbReference>
<comment type="caution">
    <text evidence="4">The sequence shown here is derived from an EMBL/GenBank/DDBJ whole genome shotgun (WGS) entry which is preliminary data.</text>
</comment>
<reference evidence="4 5" key="1">
    <citation type="submission" date="2017-08" db="EMBL/GenBank/DDBJ databases">
        <title>Acidophilic green algal genome provides insights into adaptation to an acidic environment.</title>
        <authorList>
            <person name="Hirooka S."/>
            <person name="Hirose Y."/>
            <person name="Kanesaki Y."/>
            <person name="Higuchi S."/>
            <person name="Fujiwara T."/>
            <person name="Onuma R."/>
            <person name="Era A."/>
            <person name="Ohbayashi R."/>
            <person name="Uzuka A."/>
            <person name="Nozaki H."/>
            <person name="Yoshikawa H."/>
            <person name="Miyagishima S.Y."/>
        </authorList>
    </citation>
    <scope>NUCLEOTIDE SEQUENCE [LARGE SCALE GENOMIC DNA]</scope>
    <source>
        <strain evidence="4 5">NIES-2499</strain>
    </source>
</reference>
<keyword evidence="1" id="KW-0677">Repeat</keyword>
<evidence type="ECO:0000256" key="3">
    <source>
        <dbReference type="PROSITE-ProRule" id="PRU00023"/>
    </source>
</evidence>
<evidence type="ECO:0000313" key="4">
    <source>
        <dbReference type="EMBL" id="GAX73485.1"/>
    </source>
</evidence>
<organism evidence="4 5">
    <name type="scientific">Chlamydomonas eustigma</name>
    <dbReference type="NCBI Taxonomy" id="1157962"/>
    <lineage>
        <taxon>Eukaryota</taxon>
        <taxon>Viridiplantae</taxon>
        <taxon>Chlorophyta</taxon>
        <taxon>core chlorophytes</taxon>
        <taxon>Chlorophyceae</taxon>
        <taxon>CS clade</taxon>
        <taxon>Chlamydomonadales</taxon>
        <taxon>Chlamydomonadaceae</taxon>
        <taxon>Chlamydomonas</taxon>
    </lineage>
</organism>
<dbReference type="InterPro" id="IPR002110">
    <property type="entry name" value="Ankyrin_rpt"/>
</dbReference>
<accession>A0A250WRM2</accession>
<evidence type="ECO:0000313" key="5">
    <source>
        <dbReference type="Proteomes" id="UP000232323"/>
    </source>
</evidence>
<dbReference type="SUPFAM" id="SSF48403">
    <property type="entry name" value="Ankyrin repeat"/>
    <property type="match status" value="1"/>
</dbReference>
<gene>
    <name evidence="4" type="ORF">CEUSTIGMA_g937.t1</name>
</gene>
<dbReference type="InterPro" id="IPR036770">
    <property type="entry name" value="Ankyrin_rpt-contain_sf"/>
</dbReference>
<dbReference type="AlphaFoldDB" id="A0A250WRM2"/>
<dbReference type="Proteomes" id="UP000232323">
    <property type="component" value="Unassembled WGS sequence"/>
</dbReference>
<feature type="repeat" description="ANK" evidence="3">
    <location>
        <begin position="110"/>
        <end position="147"/>
    </location>
</feature>
<dbReference type="OrthoDB" id="71307at2759"/>